<dbReference type="PROSITE" id="PS52016">
    <property type="entry name" value="TONB_DEPENDENT_REC_3"/>
    <property type="match status" value="1"/>
</dbReference>
<evidence type="ECO:0000313" key="17">
    <source>
        <dbReference type="EMBL" id="HJD44134.1"/>
    </source>
</evidence>
<evidence type="ECO:0000256" key="6">
    <source>
        <dbReference type="ARBA" id="ARBA00022729"/>
    </source>
</evidence>
<dbReference type="AlphaFoldDB" id="A0A9D2U950"/>
<dbReference type="InterPro" id="IPR036942">
    <property type="entry name" value="Beta-barrel_TonB_sf"/>
</dbReference>
<protein>
    <submittedName>
        <fullName evidence="17">TonB-dependent receptor</fullName>
    </submittedName>
</protein>
<comment type="caution">
    <text evidence="17">The sequence shown here is derived from an EMBL/GenBank/DDBJ whole genome shotgun (WGS) entry which is preliminary data.</text>
</comment>
<dbReference type="CDD" id="cd01347">
    <property type="entry name" value="ligand_gated_channel"/>
    <property type="match status" value="1"/>
</dbReference>
<evidence type="ECO:0000256" key="3">
    <source>
        <dbReference type="ARBA" id="ARBA00022448"/>
    </source>
</evidence>
<dbReference type="GO" id="GO:0015344">
    <property type="term" value="F:siderophore uptake transmembrane transporter activity"/>
    <property type="evidence" value="ECO:0007669"/>
    <property type="project" value="TreeGrafter"/>
</dbReference>
<sequence length="766" mass="85030">MKTYLNLSVLSIALTGAFTATIASAQQDQTPQLGSVVVTAAGFEQKIVDAPASISVITEEDLRSRPYTSLVDAVRDLEGVDVGETTDKTGQRTISIRGMGSEYTLILVNGKRQNNHGNIYPNNFGGNQFNHIPPLDAIERIEVIRGPASTLYGADALGGVINIITKRITDKWGGSATVSRTFQQKKEFGDDTTYDFFVQGPIIQDLLGLSVRGSFYKRDASSPEFAPVTDPSGVLHQRGLGFGGGGRTVDNTNKSLGLSLAFTPTKNQTITLDWDTSRQKYDNSESQVGTLDGIDSIWRASRGTVQPRVGYAADQKFNRDQWGVTHEGDWSFGHSMVSLSHVRTTNDGRSLPFRPDERLKLQEIYEGTGPYAGLTTAERKQIAEAEFLPRPKRSLESSQYTLDAKLDMPIENLAGDHIVVVGGQWIHGNLKDGVFGMESNLDTKKQPQRMYSVFLEDSWSPIQPLTITGGVRYDHHKTFKGHVSPRIYGVYEINPQWTVKGGVSTGYKTPNTTDLYDGITGFGGQGTSPFVGNPDLKPETSVNSEIALYWEHPERHGFNITFFNNQFKDKIARGETTQSCADTGGVRPCVNLGEYGNLGYNTYAQNINMDRARIRGLEMGARYQLLPTIGLKANYTYTNSKVTKGANEGKPLTGNAKHMANGTVEWDFLPQARTFLTAEYRSKRYRGAVNQEYYKAYTVFHLGGHYNISKNFTLNARINNLFNKDFRSYNTVFTDEGNGTYSPTYLDDYNNKDKARNFWISLTGRF</sequence>
<keyword evidence="6 14" id="KW-0732">Signal</keyword>
<evidence type="ECO:0000256" key="4">
    <source>
        <dbReference type="ARBA" id="ARBA00022452"/>
    </source>
</evidence>
<dbReference type="InterPro" id="IPR037066">
    <property type="entry name" value="Plug_dom_sf"/>
</dbReference>
<dbReference type="InterPro" id="IPR000531">
    <property type="entry name" value="Beta-barrel_TonB"/>
</dbReference>
<dbReference type="InterPro" id="IPR012910">
    <property type="entry name" value="Plug_dom"/>
</dbReference>
<keyword evidence="11 12" id="KW-0998">Cell outer membrane</keyword>
<name>A0A9D2U950_9BURK</name>
<evidence type="ECO:0000256" key="9">
    <source>
        <dbReference type="ARBA" id="ARBA00023136"/>
    </source>
</evidence>
<dbReference type="Gene3D" id="2.40.170.20">
    <property type="entry name" value="TonB-dependent receptor, beta-barrel domain"/>
    <property type="match status" value="1"/>
</dbReference>
<dbReference type="Proteomes" id="UP000823889">
    <property type="component" value="Unassembled WGS sequence"/>
</dbReference>
<keyword evidence="5 12" id="KW-0812">Transmembrane</keyword>
<keyword evidence="8 13" id="KW-0798">TonB box</keyword>
<feature type="domain" description="TonB-dependent receptor plug" evidence="16">
    <location>
        <begin position="48"/>
        <end position="160"/>
    </location>
</feature>
<comment type="similarity">
    <text evidence="2 12 13">Belongs to the TonB-dependent receptor family.</text>
</comment>
<comment type="subcellular location">
    <subcellularLocation>
        <location evidence="1 12">Cell outer membrane</location>
        <topology evidence="1 12">Multi-pass membrane protein</topology>
    </subcellularLocation>
</comment>
<evidence type="ECO:0000256" key="11">
    <source>
        <dbReference type="ARBA" id="ARBA00023237"/>
    </source>
</evidence>
<dbReference type="InterPro" id="IPR039426">
    <property type="entry name" value="TonB-dep_rcpt-like"/>
</dbReference>
<evidence type="ECO:0000256" key="8">
    <source>
        <dbReference type="ARBA" id="ARBA00023077"/>
    </source>
</evidence>
<evidence type="ECO:0000256" key="12">
    <source>
        <dbReference type="PROSITE-ProRule" id="PRU01360"/>
    </source>
</evidence>
<evidence type="ECO:0000256" key="14">
    <source>
        <dbReference type="SAM" id="SignalP"/>
    </source>
</evidence>
<dbReference type="PANTHER" id="PTHR30069">
    <property type="entry name" value="TONB-DEPENDENT OUTER MEMBRANE RECEPTOR"/>
    <property type="match status" value="1"/>
</dbReference>
<evidence type="ECO:0000256" key="10">
    <source>
        <dbReference type="ARBA" id="ARBA00023170"/>
    </source>
</evidence>
<reference evidence="17" key="1">
    <citation type="journal article" date="2021" name="PeerJ">
        <title>Extensive microbial diversity within the chicken gut microbiome revealed by metagenomics and culture.</title>
        <authorList>
            <person name="Gilroy R."/>
            <person name="Ravi A."/>
            <person name="Getino M."/>
            <person name="Pursley I."/>
            <person name="Horton D.L."/>
            <person name="Alikhan N.F."/>
            <person name="Baker D."/>
            <person name="Gharbi K."/>
            <person name="Hall N."/>
            <person name="Watson M."/>
            <person name="Adriaenssens E.M."/>
            <person name="Foster-Nyarko E."/>
            <person name="Jarju S."/>
            <person name="Secka A."/>
            <person name="Antonio M."/>
            <person name="Oren A."/>
            <person name="Chaudhuri R.R."/>
            <person name="La Ragione R."/>
            <person name="Hildebrand F."/>
            <person name="Pallen M.J."/>
        </authorList>
    </citation>
    <scope>NUCLEOTIDE SEQUENCE</scope>
    <source>
        <strain evidence="17">9264</strain>
    </source>
</reference>
<feature type="signal peptide" evidence="14">
    <location>
        <begin position="1"/>
        <end position="25"/>
    </location>
</feature>
<dbReference type="PANTHER" id="PTHR30069:SF53">
    <property type="entry name" value="COLICIN I RECEPTOR-RELATED"/>
    <property type="match status" value="1"/>
</dbReference>
<dbReference type="GO" id="GO:0009279">
    <property type="term" value="C:cell outer membrane"/>
    <property type="evidence" value="ECO:0007669"/>
    <property type="project" value="UniProtKB-SubCell"/>
</dbReference>
<feature type="chain" id="PRO_5039301335" evidence="14">
    <location>
        <begin position="26"/>
        <end position="766"/>
    </location>
</feature>
<proteinExistence type="inferred from homology"/>
<evidence type="ECO:0000256" key="7">
    <source>
        <dbReference type="ARBA" id="ARBA00023065"/>
    </source>
</evidence>
<evidence type="ECO:0000259" key="16">
    <source>
        <dbReference type="Pfam" id="PF07715"/>
    </source>
</evidence>
<dbReference type="Gene3D" id="2.170.130.10">
    <property type="entry name" value="TonB-dependent receptor, plug domain"/>
    <property type="match status" value="1"/>
</dbReference>
<dbReference type="GO" id="GO:0044718">
    <property type="term" value="P:siderophore transmembrane transport"/>
    <property type="evidence" value="ECO:0007669"/>
    <property type="project" value="TreeGrafter"/>
</dbReference>
<evidence type="ECO:0000256" key="5">
    <source>
        <dbReference type="ARBA" id="ARBA00022692"/>
    </source>
</evidence>
<evidence type="ECO:0000313" key="18">
    <source>
        <dbReference type="Proteomes" id="UP000823889"/>
    </source>
</evidence>
<accession>A0A9D2U950</accession>
<keyword evidence="3 12" id="KW-0813">Transport</keyword>
<feature type="domain" description="TonB-dependent receptor-like beta-barrel" evidence="15">
    <location>
        <begin position="269"/>
        <end position="721"/>
    </location>
</feature>
<gene>
    <name evidence="17" type="ORF">H9906_03795</name>
</gene>
<dbReference type="Pfam" id="PF00593">
    <property type="entry name" value="TonB_dep_Rec_b-barrel"/>
    <property type="match status" value="1"/>
</dbReference>
<keyword evidence="9 12" id="KW-0472">Membrane</keyword>
<keyword evidence="4 12" id="KW-1134">Transmembrane beta strand</keyword>
<evidence type="ECO:0000259" key="15">
    <source>
        <dbReference type="Pfam" id="PF00593"/>
    </source>
</evidence>
<keyword evidence="10 17" id="KW-0675">Receptor</keyword>
<dbReference type="SUPFAM" id="SSF56935">
    <property type="entry name" value="Porins"/>
    <property type="match status" value="1"/>
</dbReference>
<dbReference type="EMBL" id="DWUQ01000077">
    <property type="protein sequence ID" value="HJD44134.1"/>
    <property type="molecule type" value="Genomic_DNA"/>
</dbReference>
<dbReference type="Pfam" id="PF07715">
    <property type="entry name" value="Plug"/>
    <property type="match status" value="1"/>
</dbReference>
<evidence type="ECO:0000256" key="2">
    <source>
        <dbReference type="ARBA" id="ARBA00009810"/>
    </source>
</evidence>
<keyword evidence="7" id="KW-0406">Ion transport</keyword>
<evidence type="ECO:0000256" key="13">
    <source>
        <dbReference type="RuleBase" id="RU003357"/>
    </source>
</evidence>
<evidence type="ECO:0000256" key="1">
    <source>
        <dbReference type="ARBA" id="ARBA00004571"/>
    </source>
</evidence>
<organism evidence="17 18">
    <name type="scientific">Candidatus Paenalcaligenes intestinipullorum</name>
    <dbReference type="NCBI Taxonomy" id="2838718"/>
    <lineage>
        <taxon>Bacteria</taxon>
        <taxon>Pseudomonadati</taxon>
        <taxon>Pseudomonadota</taxon>
        <taxon>Betaproteobacteria</taxon>
        <taxon>Burkholderiales</taxon>
        <taxon>Alcaligenaceae</taxon>
        <taxon>Paenalcaligenes</taxon>
    </lineage>
</organism>
<reference evidence="17" key="2">
    <citation type="submission" date="2021-04" db="EMBL/GenBank/DDBJ databases">
        <authorList>
            <person name="Gilroy R."/>
        </authorList>
    </citation>
    <scope>NUCLEOTIDE SEQUENCE</scope>
    <source>
        <strain evidence="17">9264</strain>
    </source>
</reference>